<organism evidence="1 2">
    <name type="scientific">Actinacidiphila glaucinigra</name>
    <dbReference type="NCBI Taxonomy" id="235986"/>
    <lineage>
        <taxon>Bacteria</taxon>
        <taxon>Bacillati</taxon>
        <taxon>Actinomycetota</taxon>
        <taxon>Actinomycetes</taxon>
        <taxon>Kitasatosporales</taxon>
        <taxon>Streptomycetaceae</taxon>
        <taxon>Actinacidiphila</taxon>
    </lineage>
</organism>
<protein>
    <submittedName>
        <fullName evidence="1">Uncharacterized protein</fullName>
    </submittedName>
</protein>
<dbReference type="RefSeq" id="WP_089228498.1">
    <property type="nucleotide sequence ID" value="NZ_FZOF01000033.1"/>
</dbReference>
<dbReference type="EMBL" id="FZOF01000033">
    <property type="protein sequence ID" value="SNT51549.1"/>
    <property type="molecule type" value="Genomic_DNA"/>
</dbReference>
<gene>
    <name evidence="1" type="ORF">SAMN05216252_13311</name>
</gene>
<reference evidence="1 2" key="1">
    <citation type="submission" date="2017-06" db="EMBL/GenBank/DDBJ databases">
        <authorList>
            <person name="Kim H.J."/>
            <person name="Triplett B.A."/>
        </authorList>
    </citation>
    <scope>NUCLEOTIDE SEQUENCE [LARGE SCALE GENOMIC DNA]</scope>
    <source>
        <strain evidence="1 2">CGMCC 4.1858</strain>
    </source>
</reference>
<evidence type="ECO:0000313" key="1">
    <source>
        <dbReference type="EMBL" id="SNT51549.1"/>
    </source>
</evidence>
<dbReference type="OrthoDB" id="3293325at2"/>
<dbReference type="Proteomes" id="UP000198280">
    <property type="component" value="Unassembled WGS sequence"/>
</dbReference>
<dbReference type="AlphaFoldDB" id="A0A239NBJ4"/>
<keyword evidence="2" id="KW-1185">Reference proteome</keyword>
<proteinExistence type="predicted"/>
<name>A0A239NBJ4_9ACTN</name>
<accession>A0A239NBJ4</accession>
<sequence>MDDRAVLVDVEAVEQSPSGTVLGRVRSQVGTVVALWKGDPADVGRQHYVEWTVDDDIAWLGNTWPASTAAPKLSDEGDQIAFRGQLHLTEDGAAFLDVGGVSILFDLADPSPPQGADAMWVDVRVARDSVSLWPYDL</sequence>
<evidence type="ECO:0000313" key="2">
    <source>
        <dbReference type="Proteomes" id="UP000198280"/>
    </source>
</evidence>